<accession>A0ABY7DV63</accession>
<dbReference type="PANTHER" id="PTHR12219">
    <property type="entry name" value="NADH-UBIQUINONE OXIDOREDUCTASE"/>
    <property type="match status" value="1"/>
</dbReference>
<dbReference type="InterPro" id="IPR049547">
    <property type="entry name" value="WDR93_beta-prop"/>
</dbReference>
<dbReference type="InterPro" id="IPR006885">
    <property type="entry name" value="NADH_UbQ_FeS_4_mit-like"/>
</dbReference>
<gene>
    <name evidence="2" type="ORF">MAR_025109</name>
</gene>
<dbReference type="PANTHER" id="PTHR12219:SF17">
    <property type="entry name" value="WD REPEAT-CONTAINING PROTEIN 93"/>
    <property type="match status" value="1"/>
</dbReference>
<sequence>MPVYIRKNVSYTPPSLDKIQHEAEDDYNLDPELQKDSLPQPYRMIDKTLIGLFDDTWEVIAKREEERVAEANKVRPPAYKPSVQLNTAVPNSQHPEKQKLSYATCICNSGDGQFIFVGLPCGLVVVDSQTHGIVCNWEEDGAEMASLKSYTLGPDTHMITSIDDMGVARLFAFTYNKLFLIKVLNPSPESENKLLVNKLEASTCGDYMGVETESVAPSDVAPSKAETEDGGPSAVSVTNSVPPIDTGDQSQIGLAQSLGSSSSRSVRFNLFTRNNPPSRMKQDYDSLSIIPVFQRTDRPNRGRKGKESNLSICPQPGPLSRPESGASMHNSERSGASGDPSVLNLESRESDPLSGEYKFGAPQLIMKVKPPQPITGVGVSSLQAACGKVEAGEVVATGNNVLFTATHLEQRRSVFEHLHDNLAKYSTEEETQIHQCPHFHFLCAGKMTPQGLEQANLEGRPTVVAVWWPGTSNLLQYSLIKTAKDVEFKADLVWPVTSKITCSQVSMDTSLIAIGMENGNVLIWDRYMGISRGVVNVRDDSPVVQLLFLDPALYPQNPGDWPPYPQPPSTYVLARCANSALYTITTSPHQTLQLNTVSLSVEKDDDGITLLQPFDKHPDLMLVVTRDGSVQVRDCLQGSERLKAGEESEDPLGGATESEEGLVFVYQLRSFPSLDKYWQTSRPHQPLTVHVTIDQRAQAILSDRLSQQLMRKARMQERWAQMKDEIANIHQLKEVARMNAEKTQIVKFERIPYPHYQIPESSQLPVRPLANHSVA</sequence>
<organism evidence="2 3">
    <name type="scientific">Mya arenaria</name>
    <name type="common">Soft-shell clam</name>
    <dbReference type="NCBI Taxonomy" id="6604"/>
    <lineage>
        <taxon>Eukaryota</taxon>
        <taxon>Metazoa</taxon>
        <taxon>Spiralia</taxon>
        <taxon>Lophotrochozoa</taxon>
        <taxon>Mollusca</taxon>
        <taxon>Bivalvia</taxon>
        <taxon>Autobranchia</taxon>
        <taxon>Heteroconchia</taxon>
        <taxon>Euheterodonta</taxon>
        <taxon>Imparidentia</taxon>
        <taxon>Neoheterodontei</taxon>
        <taxon>Myida</taxon>
        <taxon>Myoidea</taxon>
        <taxon>Myidae</taxon>
        <taxon>Mya</taxon>
    </lineage>
</organism>
<dbReference type="SUPFAM" id="SSF50998">
    <property type="entry name" value="Quinoprotein alcohol dehydrogenase-like"/>
    <property type="match status" value="1"/>
</dbReference>
<feature type="compositionally biased region" description="Low complexity" evidence="1">
    <location>
        <begin position="249"/>
        <end position="258"/>
    </location>
</feature>
<feature type="region of interest" description="Disordered" evidence="1">
    <location>
        <begin position="270"/>
        <end position="356"/>
    </location>
</feature>
<keyword evidence="3" id="KW-1185">Reference proteome</keyword>
<evidence type="ECO:0000256" key="1">
    <source>
        <dbReference type="SAM" id="MobiDB-lite"/>
    </source>
</evidence>
<protein>
    <submittedName>
        <fullName evidence="2">WDR93-like protein</fullName>
    </submittedName>
</protein>
<evidence type="ECO:0000313" key="2">
    <source>
        <dbReference type="EMBL" id="WAR00737.1"/>
    </source>
</evidence>
<reference evidence="2" key="1">
    <citation type="submission" date="2022-11" db="EMBL/GenBank/DDBJ databases">
        <title>Centuries of genome instability and evolution in soft-shell clam transmissible cancer (bioRxiv).</title>
        <authorList>
            <person name="Hart S.F.M."/>
            <person name="Yonemitsu M.A."/>
            <person name="Giersch R.M."/>
            <person name="Beal B.F."/>
            <person name="Arriagada G."/>
            <person name="Davis B.W."/>
            <person name="Ostrander E.A."/>
            <person name="Goff S.P."/>
            <person name="Metzger M.J."/>
        </authorList>
    </citation>
    <scope>NUCLEOTIDE SEQUENCE</scope>
    <source>
        <strain evidence="2">MELC-2E11</strain>
        <tissue evidence="2">Siphon/mantle</tissue>
    </source>
</reference>
<feature type="region of interest" description="Disordered" evidence="1">
    <location>
        <begin position="213"/>
        <end position="258"/>
    </location>
</feature>
<dbReference type="Pfam" id="PF21030">
    <property type="entry name" value="WDR93"/>
    <property type="match status" value="2"/>
</dbReference>
<dbReference type="Proteomes" id="UP001164746">
    <property type="component" value="Chromosome 3"/>
</dbReference>
<dbReference type="EMBL" id="CP111014">
    <property type="protein sequence ID" value="WAR00737.1"/>
    <property type="molecule type" value="Genomic_DNA"/>
</dbReference>
<proteinExistence type="predicted"/>
<name>A0ABY7DV63_MYAAR</name>
<dbReference type="InterPro" id="IPR011047">
    <property type="entry name" value="Quinoprotein_ADH-like_sf"/>
</dbReference>
<evidence type="ECO:0000313" key="3">
    <source>
        <dbReference type="Proteomes" id="UP001164746"/>
    </source>
</evidence>